<proteinExistence type="predicted"/>
<evidence type="ECO:0000313" key="3">
    <source>
        <dbReference type="Proteomes" id="UP000749471"/>
    </source>
</evidence>
<name>A0ABS6E1D0_9FIRM</name>
<dbReference type="EMBL" id="JAHLPM010000001">
    <property type="protein sequence ID" value="MBU5436712.1"/>
    <property type="molecule type" value="Genomic_DNA"/>
</dbReference>
<dbReference type="InterPro" id="IPR008258">
    <property type="entry name" value="Transglycosylase_SLT_dom_1"/>
</dbReference>
<feature type="domain" description="Transglycosylase SLT" evidence="1">
    <location>
        <begin position="38"/>
        <end position="160"/>
    </location>
</feature>
<organism evidence="2 3">
    <name type="scientific">Tissierella simiarum</name>
    <dbReference type="NCBI Taxonomy" id="2841534"/>
    <lineage>
        <taxon>Bacteria</taxon>
        <taxon>Bacillati</taxon>
        <taxon>Bacillota</taxon>
        <taxon>Tissierellia</taxon>
        <taxon>Tissierellales</taxon>
        <taxon>Tissierellaceae</taxon>
        <taxon>Tissierella</taxon>
    </lineage>
</organism>
<protein>
    <submittedName>
        <fullName evidence="2">Transglycosylase SLT domain-containing protein</fullName>
    </submittedName>
</protein>
<dbReference type="Pfam" id="PF01464">
    <property type="entry name" value="SLT"/>
    <property type="match status" value="1"/>
</dbReference>
<reference evidence="2 3" key="1">
    <citation type="submission" date="2021-06" db="EMBL/GenBank/DDBJ databases">
        <authorList>
            <person name="Sun Q."/>
            <person name="Li D."/>
        </authorList>
    </citation>
    <scope>NUCLEOTIDE SEQUENCE [LARGE SCALE GENOMIC DNA]</scope>
    <source>
        <strain evidence="2 3">MSJ-40</strain>
    </source>
</reference>
<sequence>MERKTVAFLLMFSLIFGLAAASYCENKNLSRKEVEKVIEDVATKRGIPSIILKSVAKIESSFVQFNGDGKPKVSRSGHIGIMQVSRNSGYDVDRLKKDPVYNIEVGADLLLAKWKLANNKMPKIGNMDPNILEHWYFALWAYNGILERNNPNVNKSTYQDKIYNIALKEYGQKITPISRGTLPSRGIPKNTLKLETPEKFHEGDIIKYTIGDKVKLDGKNFLIFYDKPHGKDIGKVKEEIMTIVEGPVLSNGFYFYKVKVDKDESKLGWVYGNWIIKVDEK</sequence>
<keyword evidence="3" id="KW-1185">Reference proteome</keyword>
<evidence type="ECO:0000259" key="1">
    <source>
        <dbReference type="Pfam" id="PF01464"/>
    </source>
</evidence>
<dbReference type="Proteomes" id="UP000749471">
    <property type="component" value="Unassembled WGS sequence"/>
</dbReference>
<comment type="caution">
    <text evidence="2">The sequence shown here is derived from an EMBL/GenBank/DDBJ whole genome shotgun (WGS) entry which is preliminary data.</text>
</comment>
<evidence type="ECO:0000313" key="2">
    <source>
        <dbReference type="EMBL" id="MBU5436712.1"/>
    </source>
</evidence>
<gene>
    <name evidence="2" type="ORF">KQI42_01760</name>
</gene>
<dbReference type="RefSeq" id="WP_216516125.1">
    <property type="nucleotide sequence ID" value="NZ_JAHLPM010000001.1"/>
</dbReference>
<accession>A0ABS6E1D0</accession>